<dbReference type="CDD" id="cd09917">
    <property type="entry name" value="F-box_SF"/>
    <property type="match status" value="1"/>
</dbReference>
<dbReference type="SUPFAM" id="SSF81383">
    <property type="entry name" value="F-box domain"/>
    <property type="match status" value="1"/>
</dbReference>
<dbReference type="PROSITE" id="PS50181">
    <property type="entry name" value="FBOX"/>
    <property type="match status" value="1"/>
</dbReference>
<evidence type="ECO:0000313" key="3">
    <source>
        <dbReference type="EMBL" id="CAE6487848.1"/>
    </source>
</evidence>
<dbReference type="Proteomes" id="UP000663888">
    <property type="component" value="Unassembled WGS sequence"/>
</dbReference>
<accession>A0A8H3CN80</accession>
<dbReference type="AlphaFoldDB" id="A0A8H3CN80"/>
<reference evidence="3" key="1">
    <citation type="submission" date="2021-01" db="EMBL/GenBank/DDBJ databases">
        <authorList>
            <person name="Kaushik A."/>
        </authorList>
    </citation>
    <scope>NUCLEOTIDE SEQUENCE</scope>
    <source>
        <strain evidence="3">AG4-R118</strain>
    </source>
</reference>
<dbReference type="InterPro" id="IPR036047">
    <property type="entry name" value="F-box-like_dom_sf"/>
</dbReference>
<feature type="domain" description="F-box" evidence="2">
    <location>
        <begin position="84"/>
        <end position="133"/>
    </location>
</feature>
<organism evidence="3 4">
    <name type="scientific">Rhizoctonia solani</name>
    <dbReference type="NCBI Taxonomy" id="456999"/>
    <lineage>
        <taxon>Eukaryota</taxon>
        <taxon>Fungi</taxon>
        <taxon>Dikarya</taxon>
        <taxon>Basidiomycota</taxon>
        <taxon>Agaricomycotina</taxon>
        <taxon>Agaricomycetes</taxon>
        <taxon>Cantharellales</taxon>
        <taxon>Ceratobasidiaceae</taxon>
        <taxon>Rhizoctonia</taxon>
    </lineage>
</organism>
<protein>
    <recommendedName>
        <fullName evidence="2">F-box domain-containing protein</fullName>
    </recommendedName>
</protein>
<sequence length="687" mass="78783">MAPTTRSSKRHATEGPLGTPKPSHLVTAPEVDTNAEFSTGCPDTPDSSEPDPKPTQKRARRAKKEKGTSAPVKTSKQVRVKGRLEVFKNVPVEVFIEITKYLHPFDLVLLSRVNKFFRELFMSRQATSIWVSARQSVPGLPPCPPELCEPQYAALLFTKMCSQCGKYAPRHMDPVLLVRLCAKCREEQYKLGLTLSANYKLPDSTLVACSLGSVPRHLRQYGHLRLSSEIEAVYSKLQELTAAEDQDAILRWKNERRKAVQDRYTNSQLYVKWFEARDAEREDDLKQRKDAHEAEVKARLISLGWEHEDHLPYLDPRRKQWLSLVRGSKVLTDRTWDKLLPQLLEHLHTNKKERLERERNTRENDRYRALRDFWSTAKNQLPSLLQATPRQSDMEVVSLPTTIPERNVLHQAFPSFSRAREWPEYTRLKDEDITGADLKLKLEGKQDSLHEFARKWRDQLEEALIKLIPYNADPADFNAPDLTLTSNASPLDSLPTDTKILLRADVVFKKHIYGSCNFYPSGFQEFNDSTGLSYDADSSVVATELLHALGRPEATYLEMRSLGRTFQCGRCIGFSELMAWEGLINHYTYQKRNWDNLSEGRIFRQAKEFPYIFTHDVKDEKPSKPLVRIAKGCDGPAASTYNPYGLRKTCLACRSAGIYVSFLDTNIKEHLHDVHLVEEPEEGKHFG</sequence>
<proteinExistence type="predicted"/>
<dbReference type="InterPro" id="IPR001810">
    <property type="entry name" value="F-box_dom"/>
</dbReference>
<name>A0A8H3CN80_9AGAM</name>
<feature type="region of interest" description="Disordered" evidence="1">
    <location>
        <begin position="1"/>
        <end position="75"/>
    </location>
</feature>
<feature type="compositionally biased region" description="Basic residues" evidence="1">
    <location>
        <begin position="55"/>
        <end position="64"/>
    </location>
</feature>
<evidence type="ECO:0000313" key="4">
    <source>
        <dbReference type="Proteomes" id="UP000663888"/>
    </source>
</evidence>
<dbReference type="EMBL" id="CAJMWX010001418">
    <property type="protein sequence ID" value="CAE6487848.1"/>
    <property type="molecule type" value="Genomic_DNA"/>
</dbReference>
<comment type="caution">
    <text evidence="3">The sequence shown here is derived from an EMBL/GenBank/DDBJ whole genome shotgun (WGS) entry which is preliminary data.</text>
</comment>
<evidence type="ECO:0000259" key="2">
    <source>
        <dbReference type="PROSITE" id="PS50181"/>
    </source>
</evidence>
<gene>
    <name evidence="3" type="ORF">RDB_LOCUS134572</name>
</gene>
<evidence type="ECO:0000256" key="1">
    <source>
        <dbReference type="SAM" id="MobiDB-lite"/>
    </source>
</evidence>